<evidence type="ECO:0000256" key="1">
    <source>
        <dbReference type="SAM" id="MobiDB-lite"/>
    </source>
</evidence>
<feature type="non-terminal residue" evidence="2">
    <location>
        <position position="560"/>
    </location>
</feature>
<comment type="caution">
    <text evidence="2">The sequence shown here is derived from an EMBL/GenBank/DDBJ whole genome shotgun (WGS) entry which is preliminary data.</text>
</comment>
<keyword evidence="3" id="KW-1185">Reference proteome</keyword>
<evidence type="ECO:0000313" key="3">
    <source>
        <dbReference type="Proteomes" id="UP000717328"/>
    </source>
</evidence>
<dbReference type="Proteomes" id="UP000717328">
    <property type="component" value="Unassembled WGS sequence"/>
</dbReference>
<protein>
    <recommendedName>
        <fullName evidence="4">Retrotransposon gag domain-containing protein</fullName>
    </recommendedName>
</protein>
<name>A0A9P7FSZ9_9AGAR</name>
<accession>A0A9P7FSZ9</accession>
<sequence>MSDTDQITPFYREEDDGKESARDFLNKLEQMYMRSNFSDDDKIQYFELSLKDGGPASQWFLSLTRTEKQTWTTLAYTFKNRWPAKTASTKTKAELQAELNDTKITEEELGKKVNVGGIKVYSHIAWADKVERLAKVIQDDGNLLVQNSRDNMASSLKSLVLHSNNTWTLFCQAVQTVSLIELREKKDEHTRQKKIEDNLNAIKGARAPAATTKPVFPLGSRVPVALPTTSSAFGLPRATPVPFIANNTQLNPPFANTAPWNMHTDAQKWEIIQTFPCPLPNTPANWTTYQNLIAQWHATYPTAVAATEERPYPLQPGTEPLGSGECSNCGQRGHQASDIDQVLSRQDQMSAAVNLVGDNMPPDPDAEYWARLFQELQPQLAALMQAGLLPHQNQGNGITPQGQWEGHIKLGGIQVEASFKVFDSGGGWDFLFGKQLMTLFNVIANDTVQIHKGEQQAILQNQFKIANSSNGPISPPIPEHAFIEEVGDSHDESPIREVLSKVIPDQILADSTLAPGKILEEKVIALVCIITDTPDSEEKSIEHETGEVPTEELGDKPDEH</sequence>
<dbReference type="AlphaFoldDB" id="A0A9P7FSZ9"/>
<feature type="compositionally biased region" description="Basic and acidic residues" evidence="1">
    <location>
        <begin position="536"/>
        <end position="546"/>
    </location>
</feature>
<organism evidence="2 3">
    <name type="scientific">Sphagnurus paluster</name>
    <dbReference type="NCBI Taxonomy" id="117069"/>
    <lineage>
        <taxon>Eukaryota</taxon>
        <taxon>Fungi</taxon>
        <taxon>Dikarya</taxon>
        <taxon>Basidiomycota</taxon>
        <taxon>Agaricomycotina</taxon>
        <taxon>Agaricomycetes</taxon>
        <taxon>Agaricomycetidae</taxon>
        <taxon>Agaricales</taxon>
        <taxon>Tricholomatineae</taxon>
        <taxon>Lyophyllaceae</taxon>
        <taxon>Sphagnurus</taxon>
    </lineage>
</organism>
<proteinExistence type="predicted"/>
<dbReference type="OrthoDB" id="3260975at2759"/>
<reference evidence="2" key="2">
    <citation type="submission" date="2021-10" db="EMBL/GenBank/DDBJ databases">
        <title>Phylogenomics reveals ancestral predisposition of the termite-cultivated fungus Termitomyces towards a domesticated lifestyle.</title>
        <authorList>
            <person name="Auxier B."/>
            <person name="Grum-Grzhimaylo A."/>
            <person name="Cardenas M.E."/>
            <person name="Lodge J.D."/>
            <person name="Laessoe T."/>
            <person name="Pedersen O."/>
            <person name="Smith M.E."/>
            <person name="Kuyper T.W."/>
            <person name="Franco-Molano E.A."/>
            <person name="Baroni T.J."/>
            <person name="Aanen D.K."/>
        </authorList>
    </citation>
    <scope>NUCLEOTIDE SEQUENCE</scope>
    <source>
        <strain evidence="2">D49</strain>
    </source>
</reference>
<evidence type="ECO:0000313" key="2">
    <source>
        <dbReference type="EMBL" id="KAG5634582.1"/>
    </source>
</evidence>
<gene>
    <name evidence="2" type="ORF">H0H81_001481</name>
</gene>
<dbReference type="EMBL" id="JABCKI010006350">
    <property type="protein sequence ID" value="KAG5634582.1"/>
    <property type="molecule type" value="Genomic_DNA"/>
</dbReference>
<evidence type="ECO:0008006" key="4">
    <source>
        <dbReference type="Google" id="ProtNLM"/>
    </source>
</evidence>
<reference evidence="2" key="1">
    <citation type="submission" date="2021-02" db="EMBL/GenBank/DDBJ databases">
        <authorList>
            <person name="Nieuwenhuis M."/>
            <person name="Van De Peppel L.J.J."/>
        </authorList>
    </citation>
    <scope>NUCLEOTIDE SEQUENCE</scope>
    <source>
        <strain evidence="2">D49</strain>
    </source>
</reference>
<feature type="region of interest" description="Disordered" evidence="1">
    <location>
        <begin position="535"/>
        <end position="560"/>
    </location>
</feature>